<dbReference type="InterPro" id="IPR013094">
    <property type="entry name" value="AB_hydrolase_3"/>
</dbReference>
<dbReference type="PANTHER" id="PTHR48081:SF8">
    <property type="entry name" value="ALPHA_BETA HYDROLASE FOLD-3 DOMAIN-CONTAINING PROTEIN-RELATED"/>
    <property type="match status" value="1"/>
</dbReference>
<feature type="domain" description="Alpha/beta hydrolase fold-3" evidence="3">
    <location>
        <begin position="83"/>
        <end position="281"/>
    </location>
</feature>
<evidence type="ECO:0000313" key="5">
    <source>
        <dbReference type="Proteomes" id="UP001428817"/>
    </source>
</evidence>
<reference evidence="5" key="1">
    <citation type="journal article" date="2019" name="Int. J. Syst. Evol. Microbiol.">
        <title>The Global Catalogue of Microorganisms (GCM) 10K type strain sequencing project: providing services to taxonomists for standard genome sequencing and annotation.</title>
        <authorList>
            <consortium name="The Broad Institute Genomics Platform"/>
            <consortium name="The Broad Institute Genome Sequencing Center for Infectious Disease"/>
            <person name="Wu L."/>
            <person name="Ma J."/>
        </authorList>
    </citation>
    <scope>NUCLEOTIDE SEQUENCE [LARGE SCALE GENOMIC DNA]</scope>
    <source>
        <strain evidence="5">JCM 18303</strain>
    </source>
</reference>
<dbReference type="RefSeq" id="WP_185061900.1">
    <property type="nucleotide sequence ID" value="NZ_BAABJP010000008.1"/>
</dbReference>
<comment type="caution">
    <text evidence="4">The sequence shown here is derived from an EMBL/GenBank/DDBJ whole genome shotgun (WGS) entry which is preliminary data.</text>
</comment>
<dbReference type="PANTHER" id="PTHR48081">
    <property type="entry name" value="AB HYDROLASE SUPERFAMILY PROTEIN C4A8.06C"/>
    <property type="match status" value="1"/>
</dbReference>
<sequence>MPLDPQFRAMLDQLIAAGAIPLAKGTAQESRAHYRQLSMARRGGEGYRPEPIGSVEDRTIPGPGGPLPVRIFTPTEDLGRVVTYLHGGGWVLGDLDTHDPVTRRVANGLGATVVSVDYRLAPEHPFPAALEDTLAALAWTADVFPGRPHVVAGDSAGASLAAGAALRARDAGGPELAAQLLIYPATDPTMSRPSVRENGEGYFLTGRDMGWFFDLYLPEEHRADPAVDLLNAKLAGLPPTVVTTAEFDPLRDDGDEYAGRLAEAGVRVTHLPAAGLIHGYFGFFGVVDAAGRQVTQVLDAVAELLP</sequence>
<dbReference type="EMBL" id="BAABJP010000008">
    <property type="protein sequence ID" value="GAA5153110.1"/>
    <property type="molecule type" value="Genomic_DNA"/>
</dbReference>
<accession>A0ABP9PXH5</accession>
<dbReference type="Pfam" id="PF07859">
    <property type="entry name" value="Abhydrolase_3"/>
    <property type="match status" value="1"/>
</dbReference>
<dbReference type="InterPro" id="IPR029058">
    <property type="entry name" value="AB_hydrolase_fold"/>
</dbReference>
<organism evidence="4 5">
    <name type="scientific">Pseudonocardia eucalypti</name>
    <dbReference type="NCBI Taxonomy" id="648755"/>
    <lineage>
        <taxon>Bacteria</taxon>
        <taxon>Bacillati</taxon>
        <taxon>Actinomycetota</taxon>
        <taxon>Actinomycetes</taxon>
        <taxon>Pseudonocardiales</taxon>
        <taxon>Pseudonocardiaceae</taxon>
        <taxon>Pseudonocardia</taxon>
    </lineage>
</organism>
<evidence type="ECO:0000256" key="1">
    <source>
        <dbReference type="ARBA" id="ARBA00022801"/>
    </source>
</evidence>
<name>A0ABP9PXH5_9PSEU</name>
<feature type="region of interest" description="Disordered" evidence="2">
    <location>
        <begin position="40"/>
        <end position="62"/>
    </location>
</feature>
<keyword evidence="5" id="KW-1185">Reference proteome</keyword>
<proteinExistence type="predicted"/>
<dbReference type="InterPro" id="IPR050300">
    <property type="entry name" value="GDXG_lipolytic_enzyme"/>
</dbReference>
<keyword evidence="1" id="KW-0378">Hydrolase</keyword>
<dbReference type="SUPFAM" id="SSF53474">
    <property type="entry name" value="alpha/beta-Hydrolases"/>
    <property type="match status" value="1"/>
</dbReference>
<evidence type="ECO:0000259" key="3">
    <source>
        <dbReference type="Pfam" id="PF07859"/>
    </source>
</evidence>
<dbReference type="Proteomes" id="UP001428817">
    <property type="component" value="Unassembled WGS sequence"/>
</dbReference>
<protein>
    <recommendedName>
        <fullName evidence="3">Alpha/beta hydrolase fold-3 domain-containing protein</fullName>
    </recommendedName>
</protein>
<gene>
    <name evidence="4" type="ORF">GCM10023321_22920</name>
</gene>
<dbReference type="Gene3D" id="3.40.50.1820">
    <property type="entry name" value="alpha/beta hydrolase"/>
    <property type="match status" value="1"/>
</dbReference>
<evidence type="ECO:0000313" key="4">
    <source>
        <dbReference type="EMBL" id="GAA5153110.1"/>
    </source>
</evidence>
<evidence type="ECO:0000256" key="2">
    <source>
        <dbReference type="SAM" id="MobiDB-lite"/>
    </source>
</evidence>